<keyword evidence="1" id="KW-0694">RNA-binding</keyword>
<feature type="region of interest" description="Disordered" evidence="2">
    <location>
        <begin position="991"/>
        <end position="1030"/>
    </location>
</feature>
<gene>
    <name evidence="4" type="ORF">X797_011932</name>
</gene>
<feature type="compositionally biased region" description="Polar residues" evidence="2">
    <location>
        <begin position="127"/>
        <end position="136"/>
    </location>
</feature>
<evidence type="ECO:0000256" key="2">
    <source>
        <dbReference type="SAM" id="MobiDB-lite"/>
    </source>
</evidence>
<dbReference type="GO" id="GO:0015074">
    <property type="term" value="P:DNA integration"/>
    <property type="evidence" value="ECO:0007669"/>
    <property type="project" value="InterPro"/>
</dbReference>
<dbReference type="HOGENOM" id="CLU_002055_0_0_1"/>
<evidence type="ECO:0000313" key="4">
    <source>
        <dbReference type="EMBL" id="EXU94984.1"/>
    </source>
</evidence>
<dbReference type="InterPro" id="IPR050951">
    <property type="entry name" value="Retrovirus_Pol_polyprotein"/>
</dbReference>
<name>A0A014PHD1_9HYPO</name>
<evidence type="ECO:0000256" key="1">
    <source>
        <dbReference type="ARBA" id="ARBA00022884"/>
    </source>
</evidence>
<dbReference type="InterPro" id="IPR012337">
    <property type="entry name" value="RNaseH-like_sf"/>
</dbReference>
<dbReference type="Proteomes" id="UP000030151">
    <property type="component" value="Unassembled WGS sequence"/>
</dbReference>
<dbReference type="PANTHER" id="PTHR37984:SF5">
    <property type="entry name" value="PROTEIN NYNRIN-LIKE"/>
    <property type="match status" value="1"/>
</dbReference>
<dbReference type="eggNOG" id="KOG0017">
    <property type="taxonomic scope" value="Eukaryota"/>
</dbReference>
<protein>
    <submittedName>
        <fullName evidence="4">Integrase core domain protein</fullName>
    </submittedName>
</protein>
<evidence type="ECO:0000313" key="5">
    <source>
        <dbReference type="Proteomes" id="UP000030151"/>
    </source>
</evidence>
<sequence>MAQQRVDEYLQARLHDWKTHEWRDDQLWEYYQEDFEDWTPDHFAMASASIRREIKEFLNSKGVFITKPRQEKLHISLYHLAQEKEYHQWTKEEIDHQMARKGHFDSYWNPNDEKHQFSQRLYPLDSDSPTPMSSRQPELEHPPIKEPPRQDTQGPPQKPHTPHTPKQLVDLMKIYNNDEHKYGGEVYEVLEYKLRIFYDYCRKVGLLEENYIDAFSIILKGRASEYYFTQLVGKGYTFPRIKERLQIHFETAEKRQLYLSEWRETTLHRVIEKNRTKTKLECLEIMLDKLQLLQRALPEIYPSEDNLREAVVNACRGIDECKLALHKPADTYEGLCADLRGAIGAASASSQTQYTYDDDEDNDPANDNNQYWTDRKFNGRGRGYRGGYRSRGNSGRSNYPARQNTENTFKQKKCYICGKTGCWSTKHSDEERRKAYSKYREHAQYHQQLASVDSFTVFLADYEGSEITTSITSTNWNDDEETEHFFTEFGSFDGNEILPMLQDHATYHVFTRDDRYKDEKSSPQLLTEEHGIYTFNDRYSDVEFQGIMPDSGASGISTAGEPQFRALQSINPNVTLNPPREGNNTVRFGKGTVTTKGTAIVPTPVGDVTFHIVPANTPFLMCLQDMDRLGVKFDNLKNVLIQGDKITPIVRKWGHPWMMLNITNSTAWMHLTETELRLLHRRFGHPSVQRLHRILQRSGHQTDISMIEAINKICHQCQMHSKSPGRFKFTVKDDYDFNYEIIVDVMYLNGKPVLHIVDAATSFQAARFLPDVSAKTTWETLKACWIDTYLGPPDYIVHDAGRNFASMEFRQNAKAMTITVKEVPVEAHNSIGKVERYHLPIRRAFEIICDEIPDINEEFALQMAVKAINDTAAPDGIVPTLLVFGAYPRMTDNSPPSPSIYKRAEAIRKAMTEVRQLYSKRQVQEALRARNGPKTHQTLQLPLNSEVRVWREKGGWTGPYKLISVDNQDCIVEMPSGNTKFRATVVKPYHRDPIEQRNDPAPELTEDDDHTPLNEITPPQKDEEENAEDKVEDTIVVRQPGRGRPRKNQYINSTIDGAETFIFTQDNTTVEVEAFLSNKEKVDWRLSRELRRSGRITTQGEPFEASTAQEINDLIASGVFRFEKYNPNVHGRDIFRSRMVNEIKGKNTNSPYEKSRLVIQGYNDNGKQAILTQSPTIQRASQRLILALAPSLIKDYAFQMALRDITQAYTQSTTELQRLIVARLPKQIQHHYPEKTIMVVVKPLYGIAESGNHWFATYFKHHREKLRLMTSTYDPCLMISEEKHPTELGIVGVQTDDTLILATEDFLTNEEKRLNEAKFRAKARETLKPGTPLNFNGGVITQEGDEITLRHKGQGKRLQQINASSEQSYQNYIEQRARGAYLATTCQPEAAFDLSIAAQHKEPDQGDISKLNKRLKWQIDHPDRGLTYIPLNLQDAKLFLFVDGSFANNKDLSSQLGYEIIIANENTGNDDFTIKGNLIHWSSTKSKRVTRSVLASEIYGMTAGVDMAIAISTTLAIITQRLGIPDIHLVVCTDSYSLYECLVKLGTTKEKRLMIDIMALRQSYERKEIFEIRWINGNDNPADAMTKATPNKALENFVSTNTLRIRVEGWVDRP</sequence>
<accession>A0A014PHD1</accession>
<organism evidence="4 5">
    <name type="scientific">Metarhizium robertsii</name>
    <dbReference type="NCBI Taxonomy" id="568076"/>
    <lineage>
        <taxon>Eukaryota</taxon>
        <taxon>Fungi</taxon>
        <taxon>Dikarya</taxon>
        <taxon>Ascomycota</taxon>
        <taxon>Pezizomycotina</taxon>
        <taxon>Sordariomycetes</taxon>
        <taxon>Hypocreomycetidae</taxon>
        <taxon>Hypocreales</taxon>
        <taxon>Clavicipitaceae</taxon>
        <taxon>Metarhizium</taxon>
    </lineage>
</organism>
<dbReference type="GO" id="GO:0003723">
    <property type="term" value="F:RNA binding"/>
    <property type="evidence" value="ECO:0007669"/>
    <property type="project" value="UniProtKB-KW"/>
</dbReference>
<proteinExistence type="predicted"/>
<evidence type="ECO:0000259" key="3">
    <source>
        <dbReference type="PROSITE" id="PS50994"/>
    </source>
</evidence>
<dbReference type="Gene3D" id="3.30.420.10">
    <property type="entry name" value="Ribonuclease H-like superfamily/Ribonuclease H"/>
    <property type="match status" value="1"/>
</dbReference>
<dbReference type="PROSITE" id="PS50994">
    <property type="entry name" value="INTEGRASE"/>
    <property type="match status" value="1"/>
</dbReference>
<reference evidence="4 5" key="1">
    <citation type="submission" date="2014-02" db="EMBL/GenBank/DDBJ databases">
        <title>The genome sequence of the entomopathogenic fungus Metarhizium robertsii ARSEF 2575.</title>
        <authorList>
            <person name="Giuliano Garisto Donzelli B."/>
            <person name="Roe B.A."/>
            <person name="Macmil S.L."/>
            <person name="Krasnoff S.B."/>
            <person name="Gibson D.M."/>
        </authorList>
    </citation>
    <scope>NUCLEOTIDE SEQUENCE [LARGE SCALE GENOMIC DNA]</scope>
    <source>
        <strain evidence="4 5">ARSEF 2575</strain>
    </source>
</reference>
<dbReference type="PANTHER" id="PTHR37984">
    <property type="entry name" value="PROTEIN CBG26694"/>
    <property type="match status" value="1"/>
</dbReference>
<feature type="region of interest" description="Disordered" evidence="2">
    <location>
        <begin position="353"/>
        <end position="403"/>
    </location>
</feature>
<dbReference type="InterPro" id="IPR001584">
    <property type="entry name" value="Integrase_cat-core"/>
</dbReference>
<dbReference type="SUPFAM" id="SSF53098">
    <property type="entry name" value="Ribonuclease H-like"/>
    <property type="match status" value="1"/>
</dbReference>
<feature type="domain" description="Integrase catalytic" evidence="3">
    <location>
        <begin position="720"/>
        <end position="887"/>
    </location>
</feature>
<dbReference type="EMBL" id="JELW01000117">
    <property type="protein sequence ID" value="EXU94984.1"/>
    <property type="molecule type" value="Genomic_DNA"/>
</dbReference>
<dbReference type="InterPro" id="IPR036397">
    <property type="entry name" value="RNaseH_sf"/>
</dbReference>
<feature type="region of interest" description="Disordered" evidence="2">
    <location>
        <begin position="121"/>
        <end position="165"/>
    </location>
</feature>
<dbReference type="GO" id="GO:0005634">
    <property type="term" value="C:nucleus"/>
    <property type="evidence" value="ECO:0007669"/>
    <property type="project" value="UniProtKB-ARBA"/>
</dbReference>
<feature type="compositionally biased region" description="Basic and acidic residues" evidence="2">
    <location>
        <begin position="991"/>
        <end position="1000"/>
    </location>
</feature>
<comment type="caution">
    <text evidence="4">The sequence shown here is derived from an EMBL/GenBank/DDBJ whole genome shotgun (WGS) entry which is preliminary data.</text>
</comment>
<feature type="compositionally biased region" description="Basic and acidic residues" evidence="2">
    <location>
        <begin position="137"/>
        <end position="149"/>
    </location>
</feature>
<feature type="compositionally biased region" description="Low complexity" evidence="2">
    <location>
        <begin position="390"/>
        <end position="399"/>
    </location>
</feature>